<comment type="caution">
    <text evidence="2">The sequence shown here is derived from an EMBL/GenBank/DDBJ whole genome shotgun (WGS) entry which is preliminary data.</text>
</comment>
<evidence type="ECO:0000313" key="2">
    <source>
        <dbReference type="EMBL" id="MBB6034525.1"/>
    </source>
</evidence>
<feature type="transmembrane region" description="Helical" evidence="1">
    <location>
        <begin position="6"/>
        <end position="28"/>
    </location>
</feature>
<sequence>MTGNDWMEVIGAIGVFTLLISTVLVTVWQINANRRARLALAAQRERDDKELTELRTRLERVEDILRQVD</sequence>
<dbReference type="AlphaFoldDB" id="A0A841FG02"/>
<keyword evidence="1" id="KW-0472">Membrane</keyword>
<proteinExistence type="predicted"/>
<evidence type="ECO:0000256" key="1">
    <source>
        <dbReference type="SAM" id="Phobius"/>
    </source>
</evidence>
<evidence type="ECO:0000313" key="3">
    <source>
        <dbReference type="Proteomes" id="UP000548476"/>
    </source>
</evidence>
<reference evidence="2 3" key="1">
    <citation type="submission" date="2020-08" db="EMBL/GenBank/DDBJ databases">
        <title>Genomic Encyclopedia of Type Strains, Phase IV (KMG-IV): sequencing the most valuable type-strain genomes for metagenomic binning, comparative biology and taxonomic classification.</title>
        <authorList>
            <person name="Goeker M."/>
        </authorList>
    </citation>
    <scope>NUCLEOTIDE SEQUENCE [LARGE SCALE GENOMIC DNA]</scope>
    <source>
        <strain evidence="2 3">YIM 65646</strain>
    </source>
</reference>
<protein>
    <submittedName>
        <fullName evidence="2">Cbb3-type cytochrome oxidase subunit 3</fullName>
    </submittedName>
</protein>
<dbReference type="Proteomes" id="UP000548476">
    <property type="component" value="Unassembled WGS sequence"/>
</dbReference>
<keyword evidence="1" id="KW-0812">Transmembrane</keyword>
<organism evidence="2 3">
    <name type="scientific">Phytomonospora endophytica</name>
    <dbReference type="NCBI Taxonomy" id="714109"/>
    <lineage>
        <taxon>Bacteria</taxon>
        <taxon>Bacillati</taxon>
        <taxon>Actinomycetota</taxon>
        <taxon>Actinomycetes</taxon>
        <taxon>Micromonosporales</taxon>
        <taxon>Micromonosporaceae</taxon>
        <taxon>Phytomonospora</taxon>
    </lineage>
</organism>
<gene>
    <name evidence="2" type="ORF">HNR73_002375</name>
</gene>
<keyword evidence="3" id="KW-1185">Reference proteome</keyword>
<keyword evidence="1" id="KW-1133">Transmembrane helix</keyword>
<name>A0A841FG02_9ACTN</name>
<dbReference type="EMBL" id="JACHGT010000004">
    <property type="protein sequence ID" value="MBB6034525.1"/>
    <property type="molecule type" value="Genomic_DNA"/>
</dbReference>
<dbReference type="RefSeq" id="WP_184787372.1">
    <property type="nucleotide sequence ID" value="NZ_BONT01000088.1"/>
</dbReference>
<accession>A0A841FG02</accession>